<evidence type="ECO:0000256" key="8">
    <source>
        <dbReference type="ARBA" id="ARBA00023242"/>
    </source>
</evidence>
<feature type="region of interest" description="Disordered" evidence="11">
    <location>
        <begin position="349"/>
        <end position="418"/>
    </location>
</feature>
<dbReference type="PANTHER" id="PTHR23233">
    <property type="entry name" value="SAL-LIKE PROTEIN"/>
    <property type="match status" value="1"/>
</dbReference>
<evidence type="ECO:0000256" key="7">
    <source>
        <dbReference type="ARBA" id="ARBA00023163"/>
    </source>
</evidence>
<feature type="domain" description="C2H2-type" evidence="12">
    <location>
        <begin position="423"/>
        <end position="450"/>
    </location>
</feature>
<dbReference type="InterPro" id="IPR013087">
    <property type="entry name" value="Znf_C2H2_type"/>
</dbReference>
<feature type="region of interest" description="Disordered" evidence="11">
    <location>
        <begin position="201"/>
        <end position="226"/>
    </location>
</feature>
<evidence type="ECO:0000256" key="5">
    <source>
        <dbReference type="ARBA" id="ARBA00022833"/>
    </source>
</evidence>
<feature type="compositionally biased region" description="Low complexity" evidence="11">
    <location>
        <begin position="205"/>
        <end position="214"/>
    </location>
</feature>
<evidence type="ECO:0000256" key="6">
    <source>
        <dbReference type="ARBA" id="ARBA00023015"/>
    </source>
</evidence>
<feature type="compositionally biased region" description="Acidic residues" evidence="11">
    <location>
        <begin position="55"/>
        <end position="74"/>
    </location>
</feature>
<dbReference type="FunFam" id="3.30.160.60:FF:001289">
    <property type="entry name" value="Zinc finger protein 574"/>
    <property type="match status" value="1"/>
</dbReference>
<feature type="compositionally biased region" description="Low complexity" evidence="11">
    <location>
        <begin position="395"/>
        <end position="416"/>
    </location>
</feature>
<keyword evidence="6" id="KW-0805">Transcription regulation</keyword>
<dbReference type="FunFam" id="3.30.160.60:FF:000446">
    <property type="entry name" value="Zinc finger protein"/>
    <property type="match status" value="1"/>
</dbReference>
<keyword evidence="4 10" id="KW-0863">Zinc-finger</keyword>
<feature type="compositionally biased region" description="Basic and acidic residues" evidence="11">
    <location>
        <begin position="1"/>
        <end position="15"/>
    </location>
</feature>
<feature type="domain" description="C2H2-type" evidence="12">
    <location>
        <begin position="139"/>
        <end position="166"/>
    </location>
</feature>
<protein>
    <recommendedName>
        <fullName evidence="12">C2H2-type domain-containing protein</fullName>
    </recommendedName>
</protein>
<dbReference type="AlphaFoldDB" id="A0A267GP01"/>
<evidence type="ECO:0000313" key="13">
    <source>
        <dbReference type="EMBL" id="PAA87012.1"/>
    </source>
</evidence>
<dbReference type="GO" id="GO:0005634">
    <property type="term" value="C:nucleus"/>
    <property type="evidence" value="ECO:0007669"/>
    <property type="project" value="UniProtKB-SubCell"/>
</dbReference>
<evidence type="ECO:0000259" key="12">
    <source>
        <dbReference type="PROSITE" id="PS50157"/>
    </source>
</evidence>
<comment type="caution">
    <text evidence="13">The sequence shown here is derived from an EMBL/GenBank/DDBJ whole genome shotgun (WGS) entry which is preliminary data.</text>
</comment>
<evidence type="ECO:0000256" key="3">
    <source>
        <dbReference type="ARBA" id="ARBA00022737"/>
    </source>
</evidence>
<reference evidence="13 14" key="1">
    <citation type="submission" date="2017-06" db="EMBL/GenBank/DDBJ databases">
        <title>A platform for efficient transgenesis in Macrostomum lignano, a flatworm model organism for stem cell research.</title>
        <authorList>
            <person name="Berezikov E."/>
        </authorList>
    </citation>
    <scope>NUCLEOTIDE SEQUENCE [LARGE SCALE GENOMIC DNA]</scope>
    <source>
        <strain evidence="13">DV1</strain>
        <tissue evidence="13">Whole organism</tissue>
    </source>
</reference>
<dbReference type="Pfam" id="PF13894">
    <property type="entry name" value="zf-C2H2_4"/>
    <property type="match status" value="1"/>
</dbReference>
<dbReference type="PROSITE" id="PS50157">
    <property type="entry name" value="ZINC_FINGER_C2H2_2"/>
    <property type="match status" value="6"/>
</dbReference>
<gene>
    <name evidence="13" type="ORF">BOX15_Mlig023055g1</name>
</gene>
<dbReference type="Proteomes" id="UP000215902">
    <property type="component" value="Unassembled WGS sequence"/>
</dbReference>
<evidence type="ECO:0000313" key="14">
    <source>
        <dbReference type="Proteomes" id="UP000215902"/>
    </source>
</evidence>
<dbReference type="GO" id="GO:0000978">
    <property type="term" value="F:RNA polymerase II cis-regulatory region sequence-specific DNA binding"/>
    <property type="evidence" value="ECO:0007669"/>
    <property type="project" value="TreeGrafter"/>
</dbReference>
<feature type="compositionally biased region" description="Low complexity" evidence="11">
    <location>
        <begin position="17"/>
        <end position="31"/>
    </location>
</feature>
<evidence type="ECO:0000256" key="1">
    <source>
        <dbReference type="ARBA" id="ARBA00004123"/>
    </source>
</evidence>
<dbReference type="STRING" id="282301.A0A267GP01"/>
<comment type="subcellular location">
    <subcellularLocation>
        <location evidence="1">Nucleus</location>
    </subcellularLocation>
</comment>
<evidence type="ECO:0000256" key="9">
    <source>
        <dbReference type="ARBA" id="ARBA00038474"/>
    </source>
</evidence>
<dbReference type="OrthoDB" id="9998363at2759"/>
<keyword evidence="3" id="KW-0677">Repeat</keyword>
<evidence type="ECO:0000256" key="10">
    <source>
        <dbReference type="PROSITE-ProRule" id="PRU00042"/>
    </source>
</evidence>
<evidence type="ECO:0000256" key="2">
    <source>
        <dbReference type="ARBA" id="ARBA00022723"/>
    </source>
</evidence>
<keyword evidence="8" id="KW-0539">Nucleus</keyword>
<feature type="compositionally biased region" description="Acidic residues" evidence="11">
    <location>
        <begin position="97"/>
        <end position="107"/>
    </location>
</feature>
<dbReference type="InterPro" id="IPR051565">
    <property type="entry name" value="Sal_C2H2-zinc-finger"/>
</dbReference>
<organism evidence="13 14">
    <name type="scientific">Macrostomum lignano</name>
    <dbReference type="NCBI Taxonomy" id="282301"/>
    <lineage>
        <taxon>Eukaryota</taxon>
        <taxon>Metazoa</taxon>
        <taxon>Spiralia</taxon>
        <taxon>Lophotrochozoa</taxon>
        <taxon>Platyhelminthes</taxon>
        <taxon>Rhabditophora</taxon>
        <taxon>Macrostomorpha</taxon>
        <taxon>Macrostomida</taxon>
        <taxon>Macrostomidae</taxon>
        <taxon>Macrostomum</taxon>
    </lineage>
</organism>
<keyword evidence="5" id="KW-0862">Zinc</keyword>
<dbReference type="FunFam" id="3.30.160.60:FF:000130">
    <property type="entry name" value="Spalt-like transcription factor 4"/>
    <property type="match status" value="1"/>
</dbReference>
<comment type="similarity">
    <text evidence="9">Belongs to the sal C2H2-type zinc-finger protein family.</text>
</comment>
<dbReference type="EMBL" id="NIVC01000254">
    <property type="protein sequence ID" value="PAA87012.1"/>
    <property type="molecule type" value="Genomic_DNA"/>
</dbReference>
<evidence type="ECO:0000256" key="11">
    <source>
        <dbReference type="SAM" id="MobiDB-lite"/>
    </source>
</evidence>
<feature type="domain" description="C2H2-type" evidence="12">
    <location>
        <begin position="338"/>
        <end position="360"/>
    </location>
</feature>
<keyword evidence="2" id="KW-0479">Metal-binding</keyword>
<feature type="domain" description="C2H2-type" evidence="12">
    <location>
        <begin position="451"/>
        <end position="478"/>
    </location>
</feature>
<dbReference type="Pfam" id="PF00096">
    <property type="entry name" value="zf-C2H2"/>
    <property type="match status" value="4"/>
</dbReference>
<keyword evidence="7" id="KW-0804">Transcription</keyword>
<dbReference type="Gene3D" id="3.30.160.60">
    <property type="entry name" value="Classic Zinc Finger"/>
    <property type="match status" value="6"/>
</dbReference>
<feature type="domain" description="C2H2-type" evidence="12">
    <location>
        <begin position="310"/>
        <end position="337"/>
    </location>
</feature>
<feature type="region of interest" description="Disordered" evidence="11">
    <location>
        <begin position="1"/>
        <end position="107"/>
    </location>
</feature>
<dbReference type="PANTHER" id="PTHR23233:SF88">
    <property type="entry name" value="ZINC FINGER PROTEIN 721 ISOFORM X5"/>
    <property type="match status" value="1"/>
</dbReference>
<dbReference type="GO" id="GO:0000981">
    <property type="term" value="F:DNA-binding transcription factor activity, RNA polymerase II-specific"/>
    <property type="evidence" value="ECO:0007669"/>
    <property type="project" value="TreeGrafter"/>
</dbReference>
<dbReference type="SMART" id="SM00355">
    <property type="entry name" value="ZnF_C2H2"/>
    <property type="match status" value="6"/>
</dbReference>
<dbReference type="InterPro" id="IPR036236">
    <property type="entry name" value="Znf_C2H2_sf"/>
</dbReference>
<dbReference type="PROSITE" id="PS00028">
    <property type="entry name" value="ZINC_FINGER_C2H2_1"/>
    <property type="match status" value="6"/>
</dbReference>
<keyword evidence="14" id="KW-1185">Reference proteome</keyword>
<proteinExistence type="inferred from homology"/>
<dbReference type="SUPFAM" id="SSF57667">
    <property type="entry name" value="beta-beta-alpha zinc fingers"/>
    <property type="match status" value="3"/>
</dbReference>
<feature type="compositionally biased region" description="Basic and acidic residues" evidence="11">
    <location>
        <begin position="354"/>
        <end position="371"/>
    </location>
</feature>
<dbReference type="GO" id="GO:0008270">
    <property type="term" value="F:zinc ion binding"/>
    <property type="evidence" value="ECO:0007669"/>
    <property type="project" value="UniProtKB-KW"/>
</dbReference>
<name>A0A267GP01_9PLAT</name>
<accession>A0A267GP01</accession>
<sequence length="580" mass="63968">MAHHSSDCSVDKISEHQLAQQIQEAAAAAAADSGFPSSPMDLSQSRQGGARCSSADEDVEIDVEGVGGEGEDDYEANKTGNSRWSQSPSSKRSKFEFDDDNSEESDSADPLARFMIVCDSDKVKWRQLIDRHRGHQPPNRCGECQRDFRCRSALMTHYRTHTDERPYLCSICQKSFATKGNLKSHLNVHPEAQQLLQQKLPNSDCSSSSTAACTMAPTPNPPAQEPLQQPSALISNSMKSTTSGCFFSNDDRPTWMLDKMASQFLKPFHQPPQTEPLELTKYSAVSNSGEILPLLPLSTQQPSRPPTAANTCELCGKSCSCRSALEIHMRTHTKEKPFHCGQCGKGFSTKGNMKQHELTHRRNLRQPEDPKPTPPRPTTPVQLPSANQAIEEDAAAATTSTPMAAPSLQQQQQQQQPIKQRSRVCEHCNKECPTRSALEIHRRSHTGEKPYRCPSCSKRFSTQGNMQAHIRRHCPQSKAEDSVSKVSPKLQPVAQPPQPPVDFIGAPPLLPSTQFPLPILPQPPLPNHQLMLYSMAAALAPLPPPAFNQPFAYNNFVLDNGLSSAFRPVLAFDSANQNQI</sequence>
<evidence type="ECO:0000256" key="4">
    <source>
        <dbReference type="ARBA" id="ARBA00022771"/>
    </source>
</evidence>
<dbReference type="FunFam" id="3.30.160.60:FF:000690">
    <property type="entry name" value="Zinc finger protein 354C"/>
    <property type="match status" value="1"/>
</dbReference>
<feature type="domain" description="C2H2-type" evidence="12">
    <location>
        <begin position="167"/>
        <end position="194"/>
    </location>
</feature>